<accession>A0A8J6I4D0</accession>
<evidence type="ECO:0000313" key="10">
    <source>
        <dbReference type="EMBL" id="MBA2133987.1"/>
    </source>
</evidence>
<evidence type="ECO:0000256" key="1">
    <source>
        <dbReference type="ARBA" id="ARBA00007151"/>
    </source>
</evidence>
<dbReference type="InterPro" id="IPR023798">
    <property type="entry name" value="Ribosomal_uS7_dom"/>
</dbReference>
<keyword evidence="3 7" id="KW-0699">rRNA-binding</keyword>
<comment type="function">
    <text evidence="7">One of the primary rRNA binding proteins, it binds directly to 16S rRNA where it nucleates assembly of the head domain of the 30S subunit. Is located at the subunit interface close to the decoding center, probably blocks exit of the E-site tRNA.</text>
</comment>
<dbReference type="GO" id="GO:0019843">
    <property type="term" value="F:rRNA binding"/>
    <property type="evidence" value="ECO:0007669"/>
    <property type="project" value="UniProtKB-UniRule"/>
</dbReference>
<dbReference type="GO" id="GO:0003735">
    <property type="term" value="F:structural constituent of ribosome"/>
    <property type="evidence" value="ECO:0007669"/>
    <property type="project" value="InterPro"/>
</dbReference>
<dbReference type="EMBL" id="JAAKDE010000032">
    <property type="protein sequence ID" value="MBA2133987.1"/>
    <property type="molecule type" value="Genomic_DNA"/>
</dbReference>
<comment type="similarity">
    <text evidence="1 7 8">Belongs to the universal ribosomal protein uS7 family.</text>
</comment>
<gene>
    <name evidence="7 10" type="primary">rpsG</name>
    <name evidence="10" type="ORF">G5B42_10635</name>
</gene>
<dbReference type="GO" id="GO:0006412">
    <property type="term" value="P:translation"/>
    <property type="evidence" value="ECO:0007669"/>
    <property type="project" value="UniProtKB-UniRule"/>
</dbReference>
<proteinExistence type="inferred from homology"/>
<dbReference type="FunFam" id="1.10.455.10:FF:000001">
    <property type="entry name" value="30S ribosomal protein S7"/>
    <property type="match status" value="1"/>
</dbReference>
<dbReference type="GO" id="GO:0015935">
    <property type="term" value="C:small ribosomal subunit"/>
    <property type="evidence" value="ECO:0007669"/>
    <property type="project" value="InterPro"/>
</dbReference>
<keyword evidence="4 7" id="KW-0694">RNA-binding</keyword>
<evidence type="ECO:0000256" key="4">
    <source>
        <dbReference type="ARBA" id="ARBA00022884"/>
    </source>
</evidence>
<evidence type="ECO:0000256" key="8">
    <source>
        <dbReference type="RuleBase" id="RU003619"/>
    </source>
</evidence>
<comment type="subunit">
    <text evidence="7">Part of the 30S ribosomal subunit. Contacts proteins S9 and S11.</text>
</comment>
<dbReference type="Proteomes" id="UP000657177">
    <property type="component" value="Unassembled WGS sequence"/>
</dbReference>
<sequence length="156" mass="17862">MPRRGAIPKREIIPDPIYNDPMITQFINKITLSGKRGLAERILYKALDLVKEKTGKEPLEVFHEAMKNVMPVLEVRPRRVGGATYQVPVEVRPERRVSLAMRWLVNSARARAERTMSERLAAELIDAANNTGASIKKKEDTHRMAEANKAFAHYRW</sequence>
<keyword evidence="2 7" id="KW-0820">tRNA-binding</keyword>
<evidence type="ECO:0000259" key="9">
    <source>
        <dbReference type="Pfam" id="PF00177"/>
    </source>
</evidence>
<comment type="caution">
    <text evidence="10">The sequence shown here is derived from an EMBL/GenBank/DDBJ whole genome shotgun (WGS) entry which is preliminary data.</text>
</comment>
<dbReference type="GO" id="GO:0000049">
    <property type="term" value="F:tRNA binding"/>
    <property type="evidence" value="ECO:0007669"/>
    <property type="project" value="UniProtKB-UniRule"/>
</dbReference>
<evidence type="ECO:0000256" key="5">
    <source>
        <dbReference type="ARBA" id="ARBA00022980"/>
    </source>
</evidence>
<dbReference type="PROSITE" id="PS00052">
    <property type="entry name" value="RIBOSOMAL_S7"/>
    <property type="match status" value="1"/>
</dbReference>
<dbReference type="HAMAP" id="MF_00480_B">
    <property type="entry name" value="Ribosomal_uS7_B"/>
    <property type="match status" value="1"/>
</dbReference>
<dbReference type="Pfam" id="PF00177">
    <property type="entry name" value="Ribosomal_S7"/>
    <property type="match status" value="1"/>
</dbReference>
<keyword evidence="5 7" id="KW-0689">Ribosomal protein</keyword>
<dbReference type="NCBIfam" id="TIGR01029">
    <property type="entry name" value="rpsG_bact"/>
    <property type="match status" value="1"/>
</dbReference>
<evidence type="ECO:0000256" key="6">
    <source>
        <dbReference type="ARBA" id="ARBA00023274"/>
    </source>
</evidence>
<protein>
    <recommendedName>
        <fullName evidence="7">Small ribosomal subunit protein uS7</fullName>
    </recommendedName>
</protein>
<dbReference type="InterPro" id="IPR000235">
    <property type="entry name" value="Ribosomal_uS7"/>
</dbReference>
<organism evidence="10 11">
    <name type="scientific">Capillibacterium thermochitinicola</name>
    <dbReference type="NCBI Taxonomy" id="2699427"/>
    <lineage>
        <taxon>Bacteria</taxon>
        <taxon>Bacillati</taxon>
        <taxon>Bacillota</taxon>
        <taxon>Capillibacterium</taxon>
    </lineage>
</organism>
<dbReference type="PANTHER" id="PTHR11205">
    <property type="entry name" value="RIBOSOMAL PROTEIN S7"/>
    <property type="match status" value="1"/>
</dbReference>
<dbReference type="RefSeq" id="WP_181340452.1">
    <property type="nucleotide sequence ID" value="NZ_JAAKDE010000032.1"/>
</dbReference>
<evidence type="ECO:0000256" key="7">
    <source>
        <dbReference type="HAMAP-Rule" id="MF_00480"/>
    </source>
</evidence>
<name>A0A8J6I4D0_9FIRM</name>
<feature type="domain" description="Small ribosomal subunit protein uS7" evidence="9">
    <location>
        <begin position="2"/>
        <end position="149"/>
    </location>
</feature>
<evidence type="ECO:0000256" key="3">
    <source>
        <dbReference type="ARBA" id="ARBA00022730"/>
    </source>
</evidence>
<keyword evidence="6 7" id="KW-0687">Ribonucleoprotein</keyword>
<dbReference type="Gene3D" id="1.10.455.10">
    <property type="entry name" value="Ribosomal protein S7 domain"/>
    <property type="match status" value="1"/>
</dbReference>
<dbReference type="InterPro" id="IPR036823">
    <property type="entry name" value="Ribosomal_uS7_dom_sf"/>
</dbReference>
<evidence type="ECO:0000256" key="2">
    <source>
        <dbReference type="ARBA" id="ARBA00022555"/>
    </source>
</evidence>
<dbReference type="CDD" id="cd14869">
    <property type="entry name" value="uS7_Bacteria"/>
    <property type="match status" value="1"/>
</dbReference>
<dbReference type="InterPro" id="IPR005717">
    <property type="entry name" value="Ribosomal_uS7_bac/org-type"/>
</dbReference>
<dbReference type="SUPFAM" id="SSF47973">
    <property type="entry name" value="Ribosomal protein S7"/>
    <property type="match status" value="1"/>
</dbReference>
<evidence type="ECO:0000313" key="11">
    <source>
        <dbReference type="Proteomes" id="UP000657177"/>
    </source>
</evidence>
<dbReference type="InterPro" id="IPR020606">
    <property type="entry name" value="Ribosomal_uS7_CS"/>
</dbReference>
<keyword evidence="11" id="KW-1185">Reference proteome</keyword>
<reference evidence="10" key="1">
    <citation type="submission" date="2020-06" db="EMBL/GenBank/DDBJ databases">
        <title>Novel chitinolytic bacterium.</title>
        <authorList>
            <person name="Ungkulpasvich U."/>
            <person name="Kosugi A."/>
            <person name="Uke A."/>
        </authorList>
    </citation>
    <scope>NUCLEOTIDE SEQUENCE</scope>
    <source>
        <strain evidence="10">UUS1-1</strain>
    </source>
</reference>
<dbReference type="PIRSF" id="PIRSF002122">
    <property type="entry name" value="RPS7p_RPS7a_RPS5e_RPS7o"/>
    <property type="match status" value="1"/>
</dbReference>
<dbReference type="AlphaFoldDB" id="A0A8J6I4D0"/>